<gene>
    <name evidence="3" type="ORF">BV95_01467</name>
</gene>
<dbReference type="PATRIC" id="fig|46429.4.peg.1430"/>
<dbReference type="Pfam" id="PF13374">
    <property type="entry name" value="TPR_10"/>
    <property type="match status" value="1"/>
</dbReference>
<dbReference type="AlphaFoldDB" id="A0A081RG56"/>
<reference evidence="3 4" key="1">
    <citation type="submission" date="2014-02" db="EMBL/GenBank/DDBJ databases">
        <title>Whole genome sequence of Sphingobium chlorophenolicum NBRC 16172.</title>
        <authorList>
            <person name="Gan H.M."/>
            <person name="Gan H.Y."/>
            <person name="Chew T.H."/>
            <person name="Savka M.A."/>
        </authorList>
    </citation>
    <scope>NUCLEOTIDE SEQUENCE [LARGE SCALE GENOMIC DNA]</scope>
    <source>
        <strain evidence="3 4">NBRC 16172</strain>
    </source>
</reference>
<feature type="signal peptide" evidence="2">
    <location>
        <begin position="1"/>
        <end position="24"/>
    </location>
</feature>
<evidence type="ECO:0000256" key="2">
    <source>
        <dbReference type="SAM" id="SignalP"/>
    </source>
</evidence>
<dbReference type="InterPro" id="IPR053137">
    <property type="entry name" value="NLR-like"/>
</dbReference>
<dbReference type="OrthoDB" id="580767at2"/>
<sequence>MTGGRTGWILRSVLLLCLTPPLHAQAPYVPDVTEAREKEWRKLVAASQAAYASGKPADGVDPARKGLALADDLFGPDDPRTLISANDLALQLEATGSYREAEGLYRRVFDSYLRTRGEDDPNTQLALENLVDFYVARNRHDAAGPLADYALRSFRRTTGAGSARSQRMERIVAAMPKPAPVAPPPSETVEDAATASPADPVRQVENVEKIPSPAMEPTDENRP</sequence>
<dbReference type="PANTHER" id="PTHR46082:SF6">
    <property type="entry name" value="AAA+ ATPASE DOMAIN-CONTAINING PROTEIN-RELATED"/>
    <property type="match status" value="1"/>
</dbReference>
<feature type="compositionally biased region" description="Pro residues" evidence="1">
    <location>
        <begin position="177"/>
        <end position="186"/>
    </location>
</feature>
<evidence type="ECO:0000313" key="3">
    <source>
        <dbReference type="EMBL" id="KEQ54179.1"/>
    </source>
</evidence>
<dbReference type="InterPro" id="IPR011990">
    <property type="entry name" value="TPR-like_helical_dom_sf"/>
</dbReference>
<evidence type="ECO:0000313" key="4">
    <source>
        <dbReference type="Proteomes" id="UP000028411"/>
    </source>
</evidence>
<dbReference type="Proteomes" id="UP000028411">
    <property type="component" value="Unassembled WGS sequence"/>
</dbReference>
<dbReference type="eggNOG" id="COG0457">
    <property type="taxonomic scope" value="Bacteria"/>
</dbReference>
<dbReference type="Gene3D" id="1.25.40.10">
    <property type="entry name" value="Tetratricopeptide repeat domain"/>
    <property type="match status" value="1"/>
</dbReference>
<name>A0A081RG56_SPHCR</name>
<dbReference type="SUPFAM" id="SSF48452">
    <property type="entry name" value="TPR-like"/>
    <property type="match status" value="1"/>
</dbReference>
<dbReference type="EMBL" id="JFHR01000012">
    <property type="protein sequence ID" value="KEQ54179.1"/>
    <property type="molecule type" value="Genomic_DNA"/>
</dbReference>
<dbReference type="PANTHER" id="PTHR46082">
    <property type="entry name" value="ATP/GTP-BINDING PROTEIN-RELATED"/>
    <property type="match status" value="1"/>
</dbReference>
<dbReference type="RefSeq" id="WP_037449382.1">
    <property type="nucleotide sequence ID" value="NZ_JFHR01000012.1"/>
</dbReference>
<feature type="chain" id="PRO_5001763215" evidence="2">
    <location>
        <begin position="25"/>
        <end position="223"/>
    </location>
</feature>
<organism evidence="3 4">
    <name type="scientific">Sphingobium chlorophenolicum</name>
    <dbReference type="NCBI Taxonomy" id="46429"/>
    <lineage>
        <taxon>Bacteria</taxon>
        <taxon>Pseudomonadati</taxon>
        <taxon>Pseudomonadota</taxon>
        <taxon>Alphaproteobacteria</taxon>
        <taxon>Sphingomonadales</taxon>
        <taxon>Sphingomonadaceae</taxon>
        <taxon>Sphingobium</taxon>
    </lineage>
</organism>
<keyword evidence="2" id="KW-0732">Signal</keyword>
<feature type="region of interest" description="Disordered" evidence="1">
    <location>
        <begin position="176"/>
        <end position="223"/>
    </location>
</feature>
<evidence type="ECO:0000256" key="1">
    <source>
        <dbReference type="SAM" id="MobiDB-lite"/>
    </source>
</evidence>
<proteinExistence type="predicted"/>
<accession>A0A081RG56</accession>
<protein>
    <submittedName>
        <fullName evidence="3">TPR repeat protein</fullName>
    </submittedName>
</protein>
<comment type="caution">
    <text evidence="3">The sequence shown here is derived from an EMBL/GenBank/DDBJ whole genome shotgun (WGS) entry which is preliminary data.</text>
</comment>